<sequence length="74" mass="8796">MRNFSSNKCAPTHHLVAYFALEEKRGNVIKIIISWNNCEGCLSMWKSYSTCRTKSSHAEPLWRLHMWNFVLRHE</sequence>
<accession>A0AAU9IHJ7</accession>
<gene>
    <name evidence="1" type="ORF">BSTOLATCC_MIC1476</name>
</gene>
<dbReference type="EMBL" id="CAJZBQ010000002">
    <property type="protein sequence ID" value="CAG9310634.1"/>
    <property type="molecule type" value="Genomic_DNA"/>
</dbReference>
<evidence type="ECO:0000313" key="2">
    <source>
        <dbReference type="Proteomes" id="UP001162131"/>
    </source>
</evidence>
<dbReference type="AlphaFoldDB" id="A0AAU9IHJ7"/>
<organism evidence="1 2">
    <name type="scientific">Blepharisma stoltei</name>
    <dbReference type="NCBI Taxonomy" id="1481888"/>
    <lineage>
        <taxon>Eukaryota</taxon>
        <taxon>Sar</taxon>
        <taxon>Alveolata</taxon>
        <taxon>Ciliophora</taxon>
        <taxon>Postciliodesmatophora</taxon>
        <taxon>Heterotrichea</taxon>
        <taxon>Heterotrichida</taxon>
        <taxon>Blepharismidae</taxon>
        <taxon>Blepharisma</taxon>
    </lineage>
</organism>
<dbReference type="Proteomes" id="UP001162131">
    <property type="component" value="Unassembled WGS sequence"/>
</dbReference>
<reference evidence="1" key="1">
    <citation type="submission" date="2021-09" db="EMBL/GenBank/DDBJ databases">
        <authorList>
            <consortium name="AG Swart"/>
            <person name="Singh M."/>
            <person name="Singh A."/>
            <person name="Seah K."/>
            <person name="Emmerich C."/>
        </authorList>
    </citation>
    <scope>NUCLEOTIDE SEQUENCE</scope>
    <source>
        <strain evidence="1">ATCC30299</strain>
    </source>
</reference>
<keyword evidence="2" id="KW-1185">Reference proteome</keyword>
<evidence type="ECO:0000313" key="1">
    <source>
        <dbReference type="EMBL" id="CAG9310634.1"/>
    </source>
</evidence>
<name>A0AAU9IHJ7_9CILI</name>
<proteinExistence type="predicted"/>
<comment type="caution">
    <text evidence="1">The sequence shown here is derived from an EMBL/GenBank/DDBJ whole genome shotgun (WGS) entry which is preliminary data.</text>
</comment>
<protein>
    <submittedName>
        <fullName evidence="1">Uncharacterized protein</fullName>
    </submittedName>
</protein>